<dbReference type="RefSeq" id="WP_009579574.1">
    <property type="nucleotide sequence ID" value="NZ_AMZN01000032.1"/>
</dbReference>
<dbReference type="OrthoDB" id="980971at2"/>
<organism evidence="1 2">
    <name type="scientific">Fulvivirga imtechensis AK7</name>
    <dbReference type="NCBI Taxonomy" id="1237149"/>
    <lineage>
        <taxon>Bacteria</taxon>
        <taxon>Pseudomonadati</taxon>
        <taxon>Bacteroidota</taxon>
        <taxon>Cytophagia</taxon>
        <taxon>Cytophagales</taxon>
        <taxon>Fulvivirgaceae</taxon>
        <taxon>Fulvivirga</taxon>
    </lineage>
</organism>
<dbReference type="PROSITE" id="PS51257">
    <property type="entry name" value="PROKAR_LIPOPROTEIN"/>
    <property type="match status" value="1"/>
</dbReference>
<comment type="caution">
    <text evidence="1">The sequence shown here is derived from an EMBL/GenBank/DDBJ whole genome shotgun (WGS) entry which is preliminary data.</text>
</comment>
<accession>L8JX73</accession>
<evidence type="ECO:0008006" key="3">
    <source>
        <dbReference type="Google" id="ProtNLM"/>
    </source>
</evidence>
<dbReference type="AlphaFoldDB" id="L8JX73"/>
<gene>
    <name evidence="1" type="ORF">C900_02187</name>
</gene>
<sequence>MKKLTYLLTAGVLLAVLTIVGCKKDDGGGLSEEEEQLAALTGTWAATSVNDGTTDRQDYDDFVLAINGSNQTYTTTGGPDLLPMPKAAPFEFGANVKTQLVLEPNNANTAVSYSISADGTELTWSFSYTGDGFTNTRQSSVEGDWTFVFTKQ</sequence>
<evidence type="ECO:0000313" key="2">
    <source>
        <dbReference type="Proteomes" id="UP000011135"/>
    </source>
</evidence>
<name>L8JX73_9BACT</name>
<reference evidence="1 2" key="1">
    <citation type="submission" date="2012-12" db="EMBL/GenBank/DDBJ databases">
        <title>Genome assembly of Fulvivirga imtechensis AK7.</title>
        <authorList>
            <person name="Nupur N."/>
            <person name="Khatri I."/>
            <person name="Kumar R."/>
            <person name="Subramanian S."/>
            <person name="Pinnaka A."/>
        </authorList>
    </citation>
    <scope>NUCLEOTIDE SEQUENCE [LARGE SCALE GENOMIC DNA]</scope>
    <source>
        <strain evidence="1 2">AK7</strain>
    </source>
</reference>
<protein>
    <recommendedName>
        <fullName evidence="3">Lipocalin-like domain-containing protein</fullName>
    </recommendedName>
</protein>
<dbReference type="STRING" id="1237149.C900_02187"/>
<dbReference type="EMBL" id="AMZN01000032">
    <property type="protein sequence ID" value="ELR71812.1"/>
    <property type="molecule type" value="Genomic_DNA"/>
</dbReference>
<keyword evidence="2" id="KW-1185">Reference proteome</keyword>
<proteinExistence type="predicted"/>
<dbReference type="Proteomes" id="UP000011135">
    <property type="component" value="Unassembled WGS sequence"/>
</dbReference>
<evidence type="ECO:0000313" key="1">
    <source>
        <dbReference type="EMBL" id="ELR71812.1"/>
    </source>
</evidence>